<keyword evidence="2" id="KW-1185">Reference proteome</keyword>
<evidence type="ECO:0000313" key="1">
    <source>
        <dbReference type="EMBL" id="QQK08336.1"/>
    </source>
</evidence>
<dbReference type="Proteomes" id="UP000595814">
    <property type="component" value="Chromosome"/>
</dbReference>
<sequence length="74" mass="8267">MPKVKNKRKRTSSLVLLCLIITIMFSTSSLYQGENIYGKYGEKVGKAIYWFGKGLGKMGEDLGNGYYPGITTNH</sequence>
<gene>
    <name evidence="1" type="ORF">JFY71_01985</name>
</gene>
<protein>
    <submittedName>
        <fullName evidence="1">Enterocin 1071A family bacteriocin</fullName>
    </submittedName>
</protein>
<organism evidence="1 2">
    <name type="scientific">Miniphocaeibacter halophilus</name>
    <dbReference type="NCBI Taxonomy" id="2931922"/>
    <lineage>
        <taxon>Bacteria</taxon>
        <taxon>Bacillati</taxon>
        <taxon>Bacillota</taxon>
        <taxon>Tissierellia</taxon>
        <taxon>Tissierellales</taxon>
        <taxon>Peptoniphilaceae</taxon>
        <taxon>Miniphocaeibacter</taxon>
    </lineage>
</organism>
<name>A0AC61MZL3_9FIRM</name>
<proteinExistence type="predicted"/>
<dbReference type="EMBL" id="CP066744">
    <property type="protein sequence ID" value="QQK08336.1"/>
    <property type="molecule type" value="Genomic_DNA"/>
</dbReference>
<evidence type="ECO:0000313" key="2">
    <source>
        <dbReference type="Proteomes" id="UP000595814"/>
    </source>
</evidence>
<reference evidence="1 2" key="1">
    <citation type="journal article" date="2022" name="Int. J. Syst. Evol. Microbiol.">
        <title>Miniphocaeibacter halophilus sp. nov., an ammonium-tolerant acetate-producing bacterium isolated from a biogas system.</title>
        <authorList>
            <person name="Schnurer A."/>
            <person name="Singh A."/>
            <person name="Bi S."/>
            <person name="Qiao W."/>
            <person name="Westerholm M."/>
        </authorList>
    </citation>
    <scope>NUCLEOTIDE SEQUENCE [LARGE SCALE GENOMIC DNA]</scope>
    <source>
        <strain evidence="1 2">AMB_01</strain>
    </source>
</reference>
<accession>A0AC61MZL3</accession>